<organism evidence="3 4">
    <name type="scientific">Cucurbitaria berberidis CBS 394.84</name>
    <dbReference type="NCBI Taxonomy" id="1168544"/>
    <lineage>
        <taxon>Eukaryota</taxon>
        <taxon>Fungi</taxon>
        <taxon>Dikarya</taxon>
        <taxon>Ascomycota</taxon>
        <taxon>Pezizomycotina</taxon>
        <taxon>Dothideomycetes</taxon>
        <taxon>Pleosporomycetidae</taxon>
        <taxon>Pleosporales</taxon>
        <taxon>Pleosporineae</taxon>
        <taxon>Cucurbitariaceae</taxon>
        <taxon>Cucurbitaria</taxon>
    </lineage>
</organism>
<comment type="caution">
    <text evidence="3">The sequence shown here is derived from an EMBL/GenBank/DDBJ whole genome shotgun (WGS) entry which is preliminary data.</text>
</comment>
<dbReference type="AlphaFoldDB" id="A0A9P4GS94"/>
<name>A0A9P4GS94_9PLEO</name>
<dbReference type="Proteomes" id="UP000800039">
    <property type="component" value="Unassembled WGS sequence"/>
</dbReference>
<feature type="compositionally biased region" description="Low complexity" evidence="1">
    <location>
        <begin position="246"/>
        <end position="256"/>
    </location>
</feature>
<feature type="transmembrane region" description="Helical" evidence="2">
    <location>
        <begin position="20"/>
        <end position="46"/>
    </location>
</feature>
<keyword evidence="2" id="KW-0812">Transmembrane</keyword>
<feature type="region of interest" description="Disordered" evidence="1">
    <location>
        <begin position="83"/>
        <end position="126"/>
    </location>
</feature>
<proteinExistence type="predicted"/>
<feature type="compositionally biased region" description="Polar residues" evidence="1">
    <location>
        <begin position="108"/>
        <end position="117"/>
    </location>
</feature>
<evidence type="ECO:0000256" key="1">
    <source>
        <dbReference type="SAM" id="MobiDB-lite"/>
    </source>
</evidence>
<dbReference type="RefSeq" id="XP_040793378.1">
    <property type="nucleotide sequence ID" value="XM_040936369.1"/>
</dbReference>
<feature type="compositionally biased region" description="Polar residues" evidence="1">
    <location>
        <begin position="182"/>
        <end position="191"/>
    </location>
</feature>
<reference evidence="3" key="1">
    <citation type="submission" date="2020-01" db="EMBL/GenBank/DDBJ databases">
        <authorList>
            <consortium name="DOE Joint Genome Institute"/>
            <person name="Haridas S."/>
            <person name="Albert R."/>
            <person name="Binder M."/>
            <person name="Bloem J."/>
            <person name="Labutti K."/>
            <person name="Salamov A."/>
            <person name="Andreopoulos B."/>
            <person name="Baker S.E."/>
            <person name="Barry K."/>
            <person name="Bills G."/>
            <person name="Bluhm B.H."/>
            <person name="Cannon C."/>
            <person name="Castanera R."/>
            <person name="Culley D.E."/>
            <person name="Daum C."/>
            <person name="Ezra D."/>
            <person name="Gonzalez J.B."/>
            <person name="Henrissat B."/>
            <person name="Kuo A."/>
            <person name="Liang C."/>
            <person name="Lipzen A."/>
            <person name="Lutzoni F."/>
            <person name="Magnuson J."/>
            <person name="Mondo S."/>
            <person name="Nolan M."/>
            <person name="Ohm R."/>
            <person name="Pangilinan J."/>
            <person name="Park H.-J."/>
            <person name="Ramirez L."/>
            <person name="Alfaro M."/>
            <person name="Sun H."/>
            <person name="Tritt A."/>
            <person name="Yoshinaga Y."/>
            <person name="Zwiers L.-H."/>
            <person name="Turgeon B.G."/>
            <person name="Goodwin S.B."/>
            <person name="Spatafora J.W."/>
            <person name="Crous P.W."/>
            <person name="Grigoriev I.V."/>
        </authorList>
    </citation>
    <scope>NUCLEOTIDE SEQUENCE</scope>
    <source>
        <strain evidence="3">CBS 394.84</strain>
    </source>
</reference>
<sequence length="266" mass="28805">MLIRAGSLSVEFNVWNPLYAVAPFALFLISIPLATFAVVTTSLAVALLSCRALVVYFQLGVALVNAWLFPLLPKSSSLYHSPSAASPGRLSPTHQRNRRSSNGSSASQDTTIPSAHTSRLRGKSGSFSSIIGTSEITRDFEGVGGWRVPGDEDEEALWMGINSRLQLPADVPIRRHKRSLTGGASPSQRWSWSPEALRMSPVQSRARTPVRFAVDDEGDYFPPQPMSSIRSMSSDPKKQHKRRKSGSGSSTSSTSGIMMAVKEAGE</sequence>
<protein>
    <submittedName>
        <fullName evidence="3">Uncharacterized protein</fullName>
    </submittedName>
</protein>
<dbReference type="EMBL" id="ML976614">
    <property type="protein sequence ID" value="KAF1850815.1"/>
    <property type="molecule type" value="Genomic_DNA"/>
</dbReference>
<feature type="transmembrane region" description="Helical" evidence="2">
    <location>
        <begin position="53"/>
        <end position="72"/>
    </location>
</feature>
<evidence type="ECO:0000313" key="4">
    <source>
        <dbReference type="Proteomes" id="UP000800039"/>
    </source>
</evidence>
<keyword evidence="2" id="KW-0472">Membrane</keyword>
<gene>
    <name evidence="3" type="ORF">K460DRAFT_400856</name>
</gene>
<evidence type="ECO:0000313" key="3">
    <source>
        <dbReference type="EMBL" id="KAF1850815.1"/>
    </source>
</evidence>
<keyword evidence="2" id="KW-1133">Transmembrane helix</keyword>
<keyword evidence="4" id="KW-1185">Reference proteome</keyword>
<feature type="region of interest" description="Disordered" evidence="1">
    <location>
        <begin position="178"/>
        <end position="266"/>
    </location>
</feature>
<dbReference type="GeneID" id="63853619"/>
<dbReference type="OrthoDB" id="4492972at2759"/>
<accession>A0A9P4GS94</accession>
<evidence type="ECO:0000256" key="2">
    <source>
        <dbReference type="SAM" id="Phobius"/>
    </source>
</evidence>